<keyword evidence="4" id="KW-1185">Reference proteome</keyword>
<feature type="coiled-coil region" evidence="1">
    <location>
        <begin position="498"/>
        <end position="560"/>
    </location>
</feature>
<evidence type="ECO:0000256" key="2">
    <source>
        <dbReference type="SAM" id="MobiDB-lite"/>
    </source>
</evidence>
<feature type="compositionally biased region" description="Low complexity" evidence="2">
    <location>
        <begin position="109"/>
        <end position="148"/>
    </location>
</feature>
<accession>A0A2C5WXK2</accession>
<organism evidence="3 4">
    <name type="scientific">Ceratocystis fimbriata CBS 114723</name>
    <dbReference type="NCBI Taxonomy" id="1035309"/>
    <lineage>
        <taxon>Eukaryota</taxon>
        <taxon>Fungi</taxon>
        <taxon>Dikarya</taxon>
        <taxon>Ascomycota</taxon>
        <taxon>Pezizomycotina</taxon>
        <taxon>Sordariomycetes</taxon>
        <taxon>Hypocreomycetidae</taxon>
        <taxon>Microascales</taxon>
        <taxon>Ceratocystidaceae</taxon>
        <taxon>Ceratocystis</taxon>
    </lineage>
</organism>
<evidence type="ECO:0008006" key="5">
    <source>
        <dbReference type="Google" id="ProtNLM"/>
    </source>
</evidence>
<feature type="compositionally biased region" description="Low complexity" evidence="2">
    <location>
        <begin position="171"/>
        <end position="204"/>
    </location>
</feature>
<feature type="compositionally biased region" description="Pro residues" evidence="2">
    <location>
        <begin position="44"/>
        <end position="59"/>
    </location>
</feature>
<evidence type="ECO:0000256" key="1">
    <source>
        <dbReference type="SAM" id="Coils"/>
    </source>
</evidence>
<feature type="compositionally biased region" description="Polar residues" evidence="2">
    <location>
        <begin position="269"/>
        <end position="287"/>
    </location>
</feature>
<feature type="region of interest" description="Disordered" evidence="2">
    <location>
        <begin position="32"/>
        <end position="78"/>
    </location>
</feature>
<feature type="compositionally biased region" description="Polar residues" evidence="2">
    <location>
        <begin position="317"/>
        <end position="329"/>
    </location>
</feature>
<sequence length="579" mass="63293">MEILLVFVVLTFASFFSVSKPRLRLLRSSSLGESLKDREKDSPPFSPQSPPPLPSPSPASPRSRSSHDTRRGTDSFAFSSALSQTATGAFSNSMKQTLNVLSRKQSREPSPNTSSLLSSAPLPSASASATLPSSSGSTPATAASGASNMQTSTIAAISTANTTIRTVPSFEAVSSDSSSDEPSINTRNSAFSSSVNSTASMASSHGETNGHSTLNDKRGAAIPDKLKEPPSAPDSPGIPGENQYTLSPSAPNQHFPPHDNNSSRHDNTADSSQSDLNTVQGNNSSLLSADHTDTLCRPTSPSPPAAAEQSAEMGHPSKSNSANDPSWDSTIGKAGLGKTGRVINKLVSDNEALKRDIQIERLRAEEAKQAARMVEEKMERLISDYESRLLEANVTKTLLARKERQVESLTAAVELERARSKDALGREKVWRDEVETLRQSSQVQVDEANNHAQLMEGRYNAIASHWKDQGDETMRVVTKMRSEIVDIASERRKDDDKINTLRELCDQQHSNIDELQRQKDEILAQFTTYKREQEDQLRDIKTLTDQREQHMEKLLSESKEALDKLRWALNVKKNVKDAQ</sequence>
<dbReference type="OrthoDB" id="3918393at2759"/>
<protein>
    <recommendedName>
        <fullName evidence="5">SWI5-dependent HO expression protein 3</fullName>
    </recommendedName>
</protein>
<dbReference type="STRING" id="1035309.A0A2C5WXK2"/>
<feature type="coiled-coil region" evidence="1">
    <location>
        <begin position="350"/>
        <end position="419"/>
    </location>
</feature>
<feature type="region of interest" description="Disordered" evidence="2">
    <location>
        <begin position="171"/>
        <end position="335"/>
    </location>
</feature>
<keyword evidence="1" id="KW-0175">Coiled coil</keyword>
<dbReference type="EMBL" id="APWK03000134">
    <property type="protein sequence ID" value="PHH50344.1"/>
    <property type="molecule type" value="Genomic_DNA"/>
</dbReference>
<comment type="caution">
    <text evidence="3">The sequence shown here is derived from an EMBL/GenBank/DDBJ whole genome shotgun (WGS) entry which is preliminary data.</text>
</comment>
<dbReference type="AlphaFoldDB" id="A0A2C5WXK2"/>
<proteinExistence type="predicted"/>
<feature type="region of interest" description="Disordered" evidence="2">
    <location>
        <begin position="100"/>
        <end position="148"/>
    </location>
</feature>
<dbReference type="Proteomes" id="UP000222788">
    <property type="component" value="Unassembled WGS sequence"/>
</dbReference>
<reference evidence="3 4" key="1">
    <citation type="journal article" date="2013" name="Fungal Biol.">
        <title>Analysis of microsatellite markers in the genome of the plant pathogen Ceratocystis fimbriata.</title>
        <authorList>
            <person name="Simpson M.C."/>
            <person name="Wilken P.M."/>
            <person name="Coetzee M.P."/>
            <person name="Wingfield M.J."/>
            <person name="Wingfield B.D."/>
        </authorList>
    </citation>
    <scope>NUCLEOTIDE SEQUENCE [LARGE SCALE GENOMIC DNA]</scope>
    <source>
        <strain evidence="3 4">CBS 114723</strain>
    </source>
</reference>
<feature type="compositionally biased region" description="Basic and acidic residues" evidence="2">
    <location>
        <begin position="214"/>
        <end position="228"/>
    </location>
</feature>
<evidence type="ECO:0000313" key="3">
    <source>
        <dbReference type="EMBL" id="PHH50344.1"/>
    </source>
</evidence>
<gene>
    <name evidence="3" type="ORF">CFIMG_007437RA00001</name>
</gene>
<name>A0A2C5WXK2_9PEZI</name>
<feature type="compositionally biased region" description="Polar residues" evidence="2">
    <location>
        <begin position="242"/>
        <end position="252"/>
    </location>
</feature>
<evidence type="ECO:0000313" key="4">
    <source>
        <dbReference type="Proteomes" id="UP000222788"/>
    </source>
</evidence>
<reference evidence="3 4" key="2">
    <citation type="journal article" date="2013" name="IMA Fungus">
        <title>IMA Genome-F 1: Ceratocystis fimbriata: Draft nuclear genome sequence for the plant pathogen, Ceratocystis fimbriata.</title>
        <authorList>
            <person name="Wilken P.M."/>
            <person name="Steenkamp E.T."/>
            <person name="Wingfield M.J."/>
            <person name="de Beer Z.W."/>
            <person name="Wingfield B.D."/>
        </authorList>
    </citation>
    <scope>NUCLEOTIDE SEQUENCE [LARGE SCALE GENOMIC DNA]</scope>
    <source>
        <strain evidence="3 4">CBS 114723</strain>
    </source>
</reference>